<evidence type="ECO:0000313" key="1">
    <source>
        <dbReference type="EMBL" id="EAT87947.2"/>
    </source>
</evidence>
<dbReference type="RefSeq" id="XP_001794611.1">
    <property type="nucleotide sequence ID" value="XM_001794559.1"/>
</dbReference>
<evidence type="ECO:0000313" key="2">
    <source>
        <dbReference type="Proteomes" id="UP000001055"/>
    </source>
</evidence>
<reference evidence="2" key="1">
    <citation type="journal article" date="2007" name="Plant Cell">
        <title>Dothideomycete-plant interactions illuminated by genome sequencing and EST analysis of the wheat pathogen Stagonospora nodorum.</title>
        <authorList>
            <person name="Hane J.K."/>
            <person name="Lowe R.G."/>
            <person name="Solomon P.S."/>
            <person name="Tan K.C."/>
            <person name="Schoch C.L."/>
            <person name="Spatafora J.W."/>
            <person name="Crous P.W."/>
            <person name="Kodira C."/>
            <person name="Birren B.W."/>
            <person name="Galagan J.E."/>
            <person name="Torriani S.F."/>
            <person name="McDonald B.A."/>
            <person name="Oliver R.P."/>
        </authorList>
    </citation>
    <scope>NUCLEOTIDE SEQUENCE [LARGE SCALE GENOMIC DNA]</scope>
    <source>
        <strain evidence="2">SN15 / ATCC MYA-4574 / FGSC 10173</strain>
    </source>
</reference>
<organism evidence="1 2">
    <name type="scientific">Phaeosphaeria nodorum (strain SN15 / ATCC MYA-4574 / FGSC 10173)</name>
    <name type="common">Glume blotch fungus</name>
    <name type="synonym">Parastagonospora nodorum</name>
    <dbReference type="NCBI Taxonomy" id="321614"/>
    <lineage>
        <taxon>Eukaryota</taxon>
        <taxon>Fungi</taxon>
        <taxon>Dikarya</taxon>
        <taxon>Ascomycota</taxon>
        <taxon>Pezizomycotina</taxon>
        <taxon>Dothideomycetes</taxon>
        <taxon>Pleosporomycetidae</taxon>
        <taxon>Pleosporales</taxon>
        <taxon>Pleosporineae</taxon>
        <taxon>Phaeosphaeriaceae</taxon>
        <taxon>Parastagonospora</taxon>
    </lineage>
</organism>
<gene>
    <name evidence="1" type="ORF">SNOG_04187</name>
</gene>
<dbReference type="InterPro" id="IPR011330">
    <property type="entry name" value="Glyco_hydro/deAcase_b/a-brl"/>
</dbReference>
<dbReference type="eggNOG" id="ENOG502QU9T">
    <property type="taxonomic scope" value="Eukaryota"/>
</dbReference>
<dbReference type="GeneID" id="5971479"/>
<sequence length="204" mass="23993">MTFEQQRDVLDKTYKMLTEFCGKPPRGSVAPWWETSKEGCELLLSYGIEYDHSMSHEDHRCYWLRTGDEWTKIDYTKNARDWMKPLTKGQETGLVEIPGSWYIDDLPPMMFMKKSANSHGWVNPRDVEQIWMDHFDYFYREIIEHINKHEGVEWVTMEQMADDFKKNNTVPQGAKMPAPPGEILKLQKEGKAYSGFDYNGPIPQ</sequence>
<dbReference type="VEuPathDB" id="FungiDB:JI435_041870"/>
<dbReference type="Gene3D" id="3.20.20.370">
    <property type="entry name" value="Glycoside hydrolase/deacetylase"/>
    <property type="match status" value="1"/>
</dbReference>
<name>Q0UVM7_PHANO</name>
<dbReference type="PANTHER" id="PTHR47561">
    <property type="entry name" value="POLYSACCHARIDE DEACETYLASE FAMILY PROTEIN (AFU_ORTHOLOGUE AFUA_6G05030)"/>
    <property type="match status" value="1"/>
</dbReference>
<protein>
    <recommendedName>
        <fullName evidence="3">NodB homology domain-containing protein</fullName>
    </recommendedName>
</protein>
<dbReference type="AlphaFoldDB" id="Q0UVM7"/>
<dbReference type="KEGG" id="pno:SNOG_04187"/>
<accession>Q0UVM7</accession>
<dbReference type="PANTHER" id="PTHR47561:SF1">
    <property type="entry name" value="POLYSACCHARIDE DEACETYLASE FAMILY PROTEIN (AFU_ORTHOLOGUE AFUA_6G05030)"/>
    <property type="match status" value="1"/>
</dbReference>
<dbReference type="GO" id="GO:0005975">
    <property type="term" value="P:carbohydrate metabolic process"/>
    <property type="evidence" value="ECO:0007669"/>
    <property type="project" value="InterPro"/>
</dbReference>
<evidence type="ECO:0008006" key="3">
    <source>
        <dbReference type="Google" id="ProtNLM"/>
    </source>
</evidence>
<dbReference type="EMBL" id="CH445330">
    <property type="protein sequence ID" value="EAT87947.2"/>
    <property type="molecule type" value="Genomic_DNA"/>
</dbReference>
<dbReference type="HOGENOM" id="CLU_029940_1_0_1"/>
<dbReference type="SUPFAM" id="SSF88713">
    <property type="entry name" value="Glycoside hydrolase/deacetylase"/>
    <property type="match status" value="1"/>
</dbReference>
<proteinExistence type="predicted"/>
<dbReference type="InParanoid" id="Q0UVM7"/>
<dbReference type="Proteomes" id="UP000001055">
    <property type="component" value="Unassembled WGS sequence"/>
</dbReference>